<proteinExistence type="predicted"/>
<name>A0A975H3P7_9BURK</name>
<sequence>MALRLIHAEEEFGFYRALGVLQLVQARAQVLSIARLDAFTDAGPGGQGFEVAAKVLDHLAVGGLGQQQLERGDFDLVGRGDGRRAGGGLGSGCGDGGERGQPAALKQGAVHAQRLLGVGLQAAGLLGDVGARGRPLRLASSDEAGAGALSCGAVGSGGGGGGAGGEVGANAGLKQAAGATCMRGLGHLLFELGTATERKNKCVEAPPLAPLGALAAGKGTSWEQSYWE</sequence>
<gene>
    <name evidence="1" type="ORF">J1M35_00850</name>
</gene>
<accession>A0A975H3P7</accession>
<keyword evidence="2" id="KW-1185">Reference proteome</keyword>
<organism evidence="1 2">
    <name type="scientific">Ottowia testudinis</name>
    <dbReference type="NCBI Taxonomy" id="2816950"/>
    <lineage>
        <taxon>Bacteria</taxon>
        <taxon>Pseudomonadati</taxon>
        <taxon>Pseudomonadota</taxon>
        <taxon>Betaproteobacteria</taxon>
        <taxon>Burkholderiales</taxon>
        <taxon>Comamonadaceae</taxon>
        <taxon>Ottowia</taxon>
    </lineage>
</organism>
<reference evidence="1" key="1">
    <citation type="submission" date="2021-03" db="EMBL/GenBank/DDBJ databases">
        <title>Ottowia sp. 27C isolated from the cloaca of a Giant Asian pond turtle (Heosemys grandis).</title>
        <authorList>
            <person name="Spergser J."/>
            <person name="Busse H.-J."/>
        </authorList>
    </citation>
    <scope>NUCLEOTIDE SEQUENCE</scope>
    <source>
        <strain evidence="1">27C</strain>
    </source>
</reference>
<evidence type="ECO:0000313" key="2">
    <source>
        <dbReference type="Proteomes" id="UP000663903"/>
    </source>
</evidence>
<dbReference type="KEGG" id="otd:J1M35_00850"/>
<dbReference type="RefSeq" id="WP_208009258.1">
    <property type="nucleotide sequence ID" value="NZ_CP071796.1"/>
</dbReference>
<dbReference type="EMBL" id="CP071796">
    <property type="protein sequence ID" value="QTD45510.1"/>
    <property type="molecule type" value="Genomic_DNA"/>
</dbReference>
<protein>
    <submittedName>
        <fullName evidence="1">Uncharacterized protein</fullName>
    </submittedName>
</protein>
<evidence type="ECO:0000313" key="1">
    <source>
        <dbReference type="EMBL" id="QTD45510.1"/>
    </source>
</evidence>
<dbReference type="Proteomes" id="UP000663903">
    <property type="component" value="Chromosome"/>
</dbReference>
<dbReference type="AlphaFoldDB" id="A0A975H3P7"/>